<reference evidence="1 2" key="2">
    <citation type="submission" date="2018-11" db="EMBL/GenBank/DDBJ databases">
        <authorList>
            <consortium name="Pathogen Informatics"/>
        </authorList>
    </citation>
    <scope>NUCLEOTIDE SEQUENCE [LARGE SCALE GENOMIC DNA]</scope>
    <source>
        <strain evidence="1 2">Egypt</strain>
    </source>
</reference>
<dbReference type="WBParaSite" id="ECPE_0000735401-mRNA-1">
    <property type="protein sequence ID" value="ECPE_0000735401-mRNA-1"/>
    <property type="gene ID" value="ECPE_0000735401"/>
</dbReference>
<organism evidence="3">
    <name type="scientific">Echinostoma caproni</name>
    <dbReference type="NCBI Taxonomy" id="27848"/>
    <lineage>
        <taxon>Eukaryota</taxon>
        <taxon>Metazoa</taxon>
        <taxon>Spiralia</taxon>
        <taxon>Lophotrochozoa</taxon>
        <taxon>Platyhelminthes</taxon>
        <taxon>Trematoda</taxon>
        <taxon>Digenea</taxon>
        <taxon>Plagiorchiida</taxon>
        <taxon>Echinostomata</taxon>
        <taxon>Echinostomatoidea</taxon>
        <taxon>Echinostomatidae</taxon>
        <taxon>Echinostoma</taxon>
    </lineage>
</organism>
<dbReference type="AlphaFoldDB" id="A0A183AK53"/>
<dbReference type="OrthoDB" id="25887at2759"/>
<sequence>MDQLGLYPCSRRDPLTFEDLLQKLPECTVGKSGRIIRIREDLRDSFAPASQPVTMKQVDFTNSLEHKTENEQSIRLEFVALRIRSENGSSIYNLRMSMTDTIGQLYACLNAVRDGILPYKLVTVGQRRPGSAETELNLNSTNVCYRRALTDMNQTLEQAGLQGRTLLRMERSQDAKFSLCPAYAMNNTMWTPSRSFVPENSTGSNQQ</sequence>
<dbReference type="EMBL" id="UZAN01044462">
    <property type="protein sequence ID" value="VDP80820.1"/>
    <property type="molecule type" value="Genomic_DNA"/>
</dbReference>
<evidence type="ECO:0000313" key="3">
    <source>
        <dbReference type="WBParaSite" id="ECPE_0000735401-mRNA-1"/>
    </source>
</evidence>
<dbReference type="SUPFAM" id="SSF54236">
    <property type="entry name" value="Ubiquitin-like"/>
    <property type="match status" value="1"/>
</dbReference>
<proteinExistence type="predicted"/>
<keyword evidence="2" id="KW-1185">Reference proteome</keyword>
<evidence type="ECO:0000313" key="2">
    <source>
        <dbReference type="Proteomes" id="UP000272942"/>
    </source>
</evidence>
<gene>
    <name evidence="1" type="ORF">ECPE_LOCUS7338</name>
</gene>
<reference evidence="3" key="1">
    <citation type="submission" date="2016-06" db="UniProtKB">
        <authorList>
            <consortium name="WormBaseParasite"/>
        </authorList>
    </citation>
    <scope>IDENTIFICATION</scope>
</reference>
<accession>A0A183AK53</accession>
<dbReference type="InterPro" id="IPR029071">
    <property type="entry name" value="Ubiquitin-like_domsf"/>
</dbReference>
<protein>
    <submittedName>
        <fullName evidence="3">TUG-UBL1 domain-containing protein</fullName>
    </submittedName>
</protein>
<name>A0A183AK53_9TREM</name>
<evidence type="ECO:0000313" key="1">
    <source>
        <dbReference type="EMBL" id="VDP80820.1"/>
    </source>
</evidence>
<dbReference type="Gene3D" id="3.10.20.90">
    <property type="entry name" value="Phosphatidylinositol 3-kinase Catalytic Subunit, Chain A, domain 1"/>
    <property type="match status" value="1"/>
</dbReference>
<dbReference type="Proteomes" id="UP000272942">
    <property type="component" value="Unassembled WGS sequence"/>
</dbReference>